<reference evidence="2 4" key="2">
    <citation type="submission" date="2019-06" db="EMBL/GenBank/DDBJ databases">
        <title>Pseudomonas bimorpha sp. nov. isolated from bovine raw milk and skim milk concentrate.</title>
        <authorList>
            <person name="Hofmann K."/>
            <person name="Huptas C."/>
            <person name="Doll E."/>
            <person name="Scherer S."/>
            <person name="Wenning M."/>
        </authorList>
    </citation>
    <scope>NUCLEOTIDE SEQUENCE [LARGE SCALE GENOMIC DNA]</scope>
    <source>
        <strain evidence="2 4">DSM 17515</strain>
    </source>
</reference>
<proteinExistence type="predicted"/>
<evidence type="ECO:0000313" key="3">
    <source>
        <dbReference type="Proteomes" id="UP000198740"/>
    </source>
</evidence>
<dbReference type="EMBL" id="VFES01000007">
    <property type="protein sequence ID" value="TWR66122.1"/>
    <property type="molecule type" value="Genomic_DNA"/>
</dbReference>
<comment type="caution">
    <text evidence="2">The sequence shown here is derived from an EMBL/GenBank/DDBJ whole genome shotgun (WGS) entry which is preliminary data.</text>
</comment>
<evidence type="ECO:0000313" key="1">
    <source>
        <dbReference type="EMBL" id="SDR28663.1"/>
    </source>
</evidence>
<dbReference type="EMBL" id="FNKM01000002">
    <property type="protein sequence ID" value="SDR28663.1"/>
    <property type="molecule type" value="Genomic_DNA"/>
</dbReference>
<sequence length="307" mass="33245">MTTSVLKDGFPKAHLTTRERVESSIDLRRLFAVIDADPAIAGAGVVYLDAQLRPVTLREFQPICSVLPKRVILREMPSSMARLDFVRQLEHEPRESQLVFEAINASLSCGAAVLGWIVVLSGSVAIPFTAGVSSFVVAAGVSAAIASSAQCVIGAVRTYNEQFRPAENDHMDDSGWYNTVSPILDGVSLIGIGTSTLTTVRLLKASKKSLGKSWYELLRGLTRQERKKLTNELLNLRDPSLTAKILKLKQRARGLPKSYSSEQIRHATLTQLKDVLGGVLGLAGSYRNGHVGSATTIGVGLYEEIAE</sequence>
<evidence type="ECO:0000313" key="4">
    <source>
        <dbReference type="Proteomes" id="UP000317267"/>
    </source>
</evidence>
<dbReference type="Proteomes" id="UP000317267">
    <property type="component" value="Unassembled WGS sequence"/>
</dbReference>
<evidence type="ECO:0000313" key="2">
    <source>
        <dbReference type="EMBL" id="TWR66122.1"/>
    </source>
</evidence>
<dbReference type="Proteomes" id="UP000198740">
    <property type="component" value="Unassembled WGS sequence"/>
</dbReference>
<organism evidence="2 4">
    <name type="scientific">Pseudomonas grimontii</name>
    <dbReference type="NCBI Taxonomy" id="129847"/>
    <lineage>
        <taxon>Bacteria</taxon>
        <taxon>Pseudomonadati</taxon>
        <taxon>Pseudomonadota</taxon>
        <taxon>Gammaproteobacteria</taxon>
        <taxon>Pseudomonadales</taxon>
        <taxon>Pseudomonadaceae</taxon>
        <taxon>Pseudomonas</taxon>
    </lineage>
</organism>
<protein>
    <submittedName>
        <fullName evidence="2">NAD synthetase</fullName>
    </submittedName>
</protein>
<keyword evidence="3" id="KW-1185">Reference proteome</keyword>
<dbReference type="AlphaFoldDB" id="A0A1H1HTB9"/>
<name>A0A1H1HTB9_9PSED</name>
<gene>
    <name evidence="2" type="ORF">FIV39_13005</name>
    <name evidence="1" type="ORF">SAMN04490186_4746</name>
</gene>
<dbReference type="OrthoDB" id="7019725at2"/>
<dbReference type="RefSeq" id="WP_090405639.1">
    <property type="nucleotide sequence ID" value="NZ_FNKM01000002.1"/>
</dbReference>
<accession>A0A1H1HTB9</accession>
<reference evidence="1 3" key="1">
    <citation type="submission" date="2016-10" db="EMBL/GenBank/DDBJ databases">
        <authorList>
            <person name="Varghese N."/>
            <person name="Submissions S."/>
        </authorList>
    </citation>
    <scope>NUCLEOTIDE SEQUENCE [LARGE SCALE GENOMIC DNA]</scope>
    <source>
        <strain evidence="1 3">BS2976</strain>
    </source>
</reference>